<dbReference type="RefSeq" id="WP_013157119.1">
    <property type="nucleotide sequence ID" value="NC_014212.1"/>
</dbReference>
<feature type="domain" description="Glutaredoxin" evidence="1">
    <location>
        <begin position="5"/>
        <end position="63"/>
    </location>
</feature>
<dbReference type="Gene3D" id="3.40.30.10">
    <property type="entry name" value="Glutaredoxin"/>
    <property type="match status" value="1"/>
</dbReference>
<dbReference type="InterPro" id="IPR002109">
    <property type="entry name" value="Glutaredoxin"/>
</dbReference>
<dbReference type="InterPro" id="IPR036249">
    <property type="entry name" value="Thioredoxin-like_sf"/>
</dbReference>
<dbReference type="SUPFAM" id="SSF52833">
    <property type="entry name" value="Thioredoxin-like"/>
    <property type="match status" value="1"/>
</dbReference>
<proteinExistence type="predicted"/>
<keyword evidence="3" id="KW-1185">Reference proteome</keyword>
<organism evidence="2 3">
    <name type="scientific">Allomeiothermus silvanus (strain ATCC 700542 / DSM 9946 / NBRC 106475 / NCIMB 13440 / VI-R2)</name>
    <name type="common">Thermus silvanus</name>
    <dbReference type="NCBI Taxonomy" id="526227"/>
    <lineage>
        <taxon>Bacteria</taxon>
        <taxon>Thermotogati</taxon>
        <taxon>Deinococcota</taxon>
        <taxon>Deinococci</taxon>
        <taxon>Thermales</taxon>
        <taxon>Thermaceae</taxon>
        <taxon>Allomeiothermus</taxon>
    </lineage>
</organism>
<accession>D7BAK5</accession>
<reference evidence="2 3" key="1">
    <citation type="journal article" date="2010" name="Stand. Genomic Sci.">
        <title>Complete genome sequence of Meiothermus silvanus type strain (VI-R2).</title>
        <authorList>
            <person name="Sikorski J."/>
            <person name="Tindall B.J."/>
            <person name="Lowry S."/>
            <person name="Lucas S."/>
            <person name="Nolan M."/>
            <person name="Copeland A."/>
            <person name="Glavina Del Rio T."/>
            <person name="Tice H."/>
            <person name="Cheng J.F."/>
            <person name="Han C."/>
            <person name="Pitluck S."/>
            <person name="Liolios K."/>
            <person name="Ivanova N."/>
            <person name="Mavromatis K."/>
            <person name="Mikhailova N."/>
            <person name="Pati A."/>
            <person name="Goodwin L."/>
            <person name="Chen A."/>
            <person name="Palaniappan K."/>
            <person name="Land M."/>
            <person name="Hauser L."/>
            <person name="Chang Y.J."/>
            <person name="Jeffries C.D."/>
            <person name="Rohde M."/>
            <person name="Goker M."/>
            <person name="Woyke T."/>
            <person name="Bristow J."/>
            <person name="Eisen J.A."/>
            <person name="Markowitz V."/>
            <person name="Hugenholtz P."/>
            <person name="Kyrpides N.C."/>
            <person name="Klenk H.P."/>
            <person name="Lapidus A."/>
        </authorList>
    </citation>
    <scope>NUCLEOTIDE SEQUENCE [LARGE SCALE GENOMIC DNA]</scope>
    <source>
        <strain evidence="3">ATCC 700542 / DSM 9946 / VI-R2</strain>
    </source>
</reference>
<dbReference type="AlphaFoldDB" id="D7BAK5"/>
<dbReference type="OrthoDB" id="27320at2"/>
<dbReference type="KEGG" id="msv:Mesil_0606"/>
<sequence>MAARVQIYGTGWCSFSRGFQNYLRSLHIPFEFFDIEKDPAAEEAVRLMNGGTLKFPMVVVGETLQGPWKPQDGGKVMKNPLLDDLEAALRGAGLLRP</sequence>
<dbReference type="EMBL" id="CP002042">
    <property type="protein sequence ID" value="ADH62527.1"/>
    <property type="molecule type" value="Genomic_DNA"/>
</dbReference>
<gene>
    <name evidence="2" type="ordered locus">Mesil_0606</name>
</gene>
<dbReference type="HOGENOM" id="CLU_026126_11_2_0"/>
<evidence type="ECO:0000313" key="3">
    <source>
        <dbReference type="Proteomes" id="UP000001916"/>
    </source>
</evidence>
<dbReference type="Pfam" id="PF00462">
    <property type="entry name" value="Glutaredoxin"/>
    <property type="match status" value="1"/>
</dbReference>
<evidence type="ECO:0000259" key="1">
    <source>
        <dbReference type="Pfam" id="PF00462"/>
    </source>
</evidence>
<dbReference type="PROSITE" id="PS51354">
    <property type="entry name" value="GLUTAREDOXIN_2"/>
    <property type="match status" value="1"/>
</dbReference>
<protein>
    <submittedName>
        <fullName evidence="2">Glutaredoxin</fullName>
    </submittedName>
</protein>
<name>D7BAK5_ALLS1</name>
<evidence type="ECO:0000313" key="2">
    <source>
        <dbReference type="EMBL" id="ADH62527.1"/>
    </source>
</evidence>
<dbReference type="Proteomes" id="UP000001916">
    <property type="component" value="Chromosome"/>
</dbReference>
<dbReference type="STRING" id="526227.Mesil_0606"/>
<dbReference type="eggNOG" id="COG0695">
    <property type="taxonomic scope" value="Bacteria"/>
</dbReference>